<proteinExistence type="predicted"/>
<keyword evidence="2" id="KW-1185">Reference proteome</keyword>
<keyword evidence="1" id="KW-0378">Hydrolase</keyword>
<evidence type="ECO:0000313" key="1">
    <source>
        <dbReference type="EMBL" id="PQQ01450.1"/>
    </source>
</evidence>
<keyword evidence="1" id="KW-0540">Nuclease</keyword>
<accession>A0A314Y789</accession>
<name>A0A314Y789_PRUYE</name>
<dbReference type="OrthoDB" id="1920326at2759"/>
<dbReference type="AlphaFoldDB" id="A0A314Y789"/>
<dbReference type="EMBL" id="PJQY01001560">
    <property type="protein sequence ID" value="PQQ01450.1"/>
    <property type="molecule type" value="Genomic_DNA"/>
</dbReference>
<sequence length="115" mass="13352">MSITITDYELDCNTHDLYRVDFFDDYIKTLVTHTPSKLRSWIQTIKYLHRYRLHKLIAGLDIEWRPSFTKGIITPLQPYSCVWATVASYFSFATPFGSPSVCLTFLGIRGLPLWA</sequence>
<organism evidence="1 2">
    <name type="scientific">Prunus yedoensis var. nudiflora</name>
    <dbReference type="NCBI Taxonomy" id="2094558"/>
    <lineage>
        <taxon>Eukaryota</taxon>
        <taxon>Viridiplantae</taxon>
        <taxon>Streptophyta</taxon>
        <taxon>Embryophyta</taxon>
        <taxon>Tracheophyta</taxon>
        <taxon>Spermatophyta</taxon>
        <taxon>Magnoliopsida</taxon>
        <taxon>eudicotyledons</taxon>
        <taxon>Gunneridae</taxon>
        <taxon>Pentapetalae</taxon>
        <taxon>rosids</taxon>
        <taxon>fabids</taxon>
        <taxon>Rosales</taxon>
        <taxon>Rosaceae</taxon>
        <taxon>Amygdaloideae</taxon>
        <taxon>Amygdaleae</taxon>
        <taxon>Prunus</taxon>
    </lineage>
</organism>
<dbReference type="GO" id="GO:0004527">
    <property type="term" value="F:exonuclease activity"/>
    <property type="evidence" value="ECO:0007669"/>
    <property type="project" value="UniProtKB-KW"/>
</dbReference>
<gene>
    <name evidence="1" type="ORF">Pyn_39245</name>
</gene>
<dbReference type="STRING" id="2094558.A0A314Y789"/>
<reference evidence="1 2" key="1">
    <citation type="submission" date="2018-02" db="EMBL/GenBank/DDBJ databases">
        <title>Draft genome of wild Prunus yedoensis var. nudiflora.</title>
        <authorList>
            <person name="Baek S."/>
            <person name="Kim J.-H."/>
            <person name="Choi K."/>
            <person name="Kim G.-B."/>
            <person name="Cho A."/>
            <person name="Jang H."/>
            <person name="Shin C.-H."/>
            <person name="Yu H.-J."/>
            <person name="Mun J.-H."/>
        </authorList>
    </citation>
    <scope>NUCLEOTIDE SEQUENCE [LARGE SCALE GENOMIC DNA]</scope>
    <source>
        <strain evidence="2">cv. Jeju island</strain>
        <tissue evidence="1">Leaf</tissue>
    </source>
</reference>
<evidence type="ECO:0000313" key="2">
    <source>
        <dbReference type="Proteomes" id="UP000250321"/>
    </source>
</evidence>
<protein>
    <submittedName>
        <fullName evidence="1">Werner Syndrome-like exonuclease</fullName>
    </submittedName>
</protein>
<dbReference type="Proteomes" id="UP000250321">
    <property type="component" value="Unassembled WGS sequence"/>
</dbReference>
<keyword evidence="1" id="KW-0269">Exonuclease</keyword>
<comment type="caution">
    <text evidence="1">The sequence shown here is derived from an EMBL/GenBank/DDBJ whole genome shotgun (WGS) entry which is preliminary data.</text>
</comment>